<evidence type="ECO:0000256" key="4">
    <source>
        <dbReference type="ARBA" id="ARBA00022729"/>
    </source>
</evidence>
<protein>
    <submittedName>
        <fullName evidence="12">Aggrecan core</fullName>
    </submittedName>
</protein>
<dbReference type="Pfam" id="PF00059">
    <property type="entry name" value="Lectin_C"/>
    <property type="match status" value="1"/>
</dbReference>
<keyword evidence="13" id="KW-1185">Reference proteome</keyword>
<dbReference type="SMART" id="SM00179">
    <property type="entry name" value="EGF_CA"/>
    <property type="match status" value="2"/>
</dbReference>
<keyword evidence="4" id="KW-0732">Signal</keyword>
<dbReference type="GO" id="GO:0005509">
    <property type="term" value="F:calcium ion binding"/>
    <property type="evidence" value="ECO:0007669"/>
    <property type="project" value="InterPro"/>
</dbReference>
<dbReference type="Pfam" id="PF07645">
    <property type="entry name" value="EGF_CA"/>
    <property type="match status" value="1"/>
</dbReference>
<comment type="caution">
    <text evidence="12">The sequence shown here is derived from an EMBL/GenBank/DDBJ whole genome shotgun (WGS) entry which is preliminary data.</text>
</comment>
<organism evidence="12 13">
    <name type="scientific">Paramuricea clavata</name>
    <name type="common">Red gorgonian</name>
    <name type="synonym">Violescent sea-whip</name>
    <dbReference type="NCBI Taxonomy" id="317549"/>
    <lineage>
        <taxon>Eukaryota</taxon>
        <taxon>Metazoa</taxon>
        <taxon>Cnidaria</taxon>
        <taxon>Anthozoa</taxon>
        <taxon>Octocorallia</taxon>
        <taxon>Malacalcyonacea</taxon>
        <taxon>Plexauridae</taxon>
        <taxon>Paramuricea</taxon>
    </lineage>
</organism>
<keyword evidence="9" id="KW-1015">Disulfide bond</keyword>
<keyword evidence="7" id="KW-1133">Transmembrane helix</keyword>
<dbReference type="GO" id="GO:0048513">
    <property type="term" value="P:animal organ development"/>
    <property type="evidence" value="ECO:0007669"/>
    <property type="project" value="UniProtKB-ARBA"/>
</dbReference>
<reference evidence="12" key="1">
    <citation type="submission" date="2020-04" db="EMBL/GenBank/DDBJ databases">
        <authorList>
            <person name="Alioto T."/>
            <person name="Alioto T."/>
            <person name="Gomez Garrido J."/>
        </authorList>
    </citation>
    <scope>NUCLEOTIDE SEQUENCE</scope>
    <source>
        <strain evidence="12">A484AB</strain>
    </source>
</reference>
<dbReference type="InterPro" id="IPR049883">
    <property type="entry name" value="NOTCH1_EGF-like"/>
</dbReference>
<evidence type="ECO:0000256" key="6">
    <source>
        <dbReference type="ARBA" id="ARBA00022837"/>
    </source>
</evidence>
<dbReference type="Gene3D" id="2.10.25.10">
    <property type="entry name" value="Laminin"/>
    <property type="match status" value="2"/>
</dbReference>
<dbReference type="PROSITE" id="PS00010">
    <property type="entry name" value="ASX_HYDROXYL"/>
    <property type="match status" value="2"/>
</dbReference>
<evidence type="ECO:0000256" key="9">
    <source>
        <dbReference type="ARBA" id="ARBA00023157"/>
    </source>
</evidence>
<dbReference type="InterPro" id="IPR024731">
    <property type="entry name" value="NELL2-like_EGF"/>
</dbReference>
<dbReference type="Pfam" id="PF12947">
    <property type="entry name" value="EGF_3"/>
    <property type="match status" value="1"/>
</dbReference>
<keyword evidence="3" id="KW-0812">Transmembrane</keyword>
<evidence type="ECO:0000256" key="5">
    <source>
        <dbReference type="ARBA" id="ARBA00022737"/>
    </source>
</evidence>
<dbReference type="CDD" id="cd00054">
    <property type="entry name" value="EGF_CA"/>
    <property type="match status" value="2"/>
</dbReference>
<dbReference type="EMBL" id="CACRXK020001008">
    <property type="protein sequence ID" value="CAB3986382.1"/>
    <property type="molecule type" value="Genomic_DNA"/>
</dbReference>
<dbReference type="InterPro" id="IPR050111">
    <property type="entry name" value="C-type_lectin/snaclec_domain"/>
</dbReference>
<dbReference type="PROSITE" id="PS01186">
    <property type="entry name" value="EGF_2"/>
    <property type="match status" value="2"/>
</dbReference>
<dbReference type="PROSITE" id="PS01187">
    <property type="entry name" value="EGF_CA"/>
    <property type="match status" value="1"/>
</dbReference>
<dbReference type="PROSITE" id="PS50041">
    <property type="entry name" value="C_TYPE_LECTIN_2"/>
    <property type="match status" value="1"/>
</dbReference>
<sequence length="276" mass="30933">MKSYAVIAVVLALLEVNTFVQSLSVCPANAKRFGNMCYSLNRRSTTWLDANNKCKLLGGQLATIDALPVNNFLFNNYRQQRQRSSNVWIGFKKCNDKWCHPDGKASVFHKWNTKEPNNVGGNEDCVEMWHNGYWNDAPCNQRRQSICEIPVLVDECALGTANCHYQAICTNTMRSYTCACKAGFTGNGTVCNDIDECSSGVNSCNALANCENTFGSYSCTCHVGYHGDGKKCTKVSVEHDKILKELEEHDKLTDKNRTLPNPERFTMQCLDDDYGN</sequence>
<evidence type="ECO:0000256" key="11">
    <source>
        <dbReference type="PROSITE-ProRule" id="PRU00076"/>
    </source>
</evidence>
<keyword evidence="2 11" id="KW-0245">EGF-like domain</keyword>
<name>A0A7D9HJJ0_PARCT</name>
<dbReference type="SUPFAM" id="SSF57196">
    <property type="entry name" value="EGF/Laminin"/>
    <property type="match status" value="2"/>
</dbReference>
<dbReference type="AlphaFoldDB" id="A0A7D9HJJ0"/>
<dbReference type="FunFam" id="2.10.25.10:FF:000038">
    <property type="entry name" value="Fibrillin 2"/>
    <property type="match status" value="1"/>
</dbReference>
<dbReference type="InterPro" id="IPR016187">
    <property type="entry name" value="CTDL_fold"/>
</dbReference>
<gene>
    <name evidence="12" type="ORF">PACLA_8A072210</name>
</gene>
<accession>A0A7D9HJJ0</accession>
<comment type="caution">
    <text evidence="11">Lacks conserved residue(s) required for the propagation of feature annotation.</text>
</comment>
<evidence type="ECO:0000256" key="1">
    <source>
        <dbReference type="ARBA" id="ARBA00004479"/>
    </source>
</evidence>
<dbReference type="GO" id="GO:0016020">
    <property type="term" value="C:membrane"/>
    <property type="evidence" value="ECO:0007669"/>
    <property type="project" value="UniProtKB-SubCell"/>
</dbReference>
<dbReference type="InterPro" id="IPR000152">
    <property type="entry name" value="EGF-type_Asp/Asn_hydroxyl_site"/>
</dbReference>
<dbReference type="Proteomes" id="UP001152795">
    <property type="component" value="Unassembled WGS sequence"/>
</dbReference>
<dbReference type="SMART" id="SM00034">
    <property type="entry name" value="CLECT"/>
    <property type="match status" value="1"/>
</dbReference>
<dbReference type="Gene3D" id="3.10.100.10">
    <property type="entry name" value="Mannose-Binding Protein A, subunit A"/>
    <property type="match status" value="1"/>
</dbReference>
<dbReference type="InterPro" id="IPR001881">
    <property type="entry name" value="EGF-like_Ca-bd_dom"/>
</dbReference>
<dbReference type="PANTHER" id="PTHR22803">
    <property type="entry name" value="MANNOSE, PHOSPHOLIPASE, LECTIN RECEPTOR RELATED"/>
    <property type="match status" value="1"/>
</dbReference>
<evidence type="ECO:0000256" key="2">
    <source>
        <dbReference type="ARBA" id="ARBA00022536"/>
    </source>
</evidence>
<dbReference type="InterPro" id="IPR018097">
    <property type="entry name" value="EGF_Ca-bd_CS"/>
</dbReference>
<evidence type="ECO:0000313" key="12">
    <source>
        <dbReference type="EMBL" id="CAB3986382.1"/>
    </source>
</evidence>
<dbReference type="PROSITE" id="PS50026">
    <property type="entry name" value="EGF_3"/>
    <property type="match status" value="2"/>
</dbReference>
<evidence type="ECO:0000256" key="7">
    <source>
        <dbReference type="ARBA" id="ARBA00022989"/>
    </source>
</evidence>
<dbReference type="GO" id="GO:0048731">
    <property type="term" value="P:system development"/>
    <property type="evidence" value="ECO:0007669"/>
    <property type="project" value="UniProtKB-ARBA"/>
</dbReference>
<dbReference type="FunFam" id="2.10.25.10:FF:000202">
    <property type="entry name" value="Multiple epidermal growth factor-like domains 8"/>
    <property type="match status" value="1"/>
</dbReference>
<proteinExistence type="predicted"/>
<keyword evidence="8" id="KW-0472">Membrane</keyword>
<keyword evidence="6" id="KW-0106">Calcium</keyword>
<keyword evidence="5" id="KW-0677">Repeat</keyword>
<dbReference type="OrthoDB" id="5954286at2759"/>
<dbReference type="SMART" id="SM00181">
    <property type="entry name" value="EGF"/>
    <property type="match status" value="2"/>
</dbReference>
<dbReference type="SUPFAM" id="SSF56436">
    <property type="entry name" value="C-type lectin-like"/>
    <property type="match status" value="1"/>
</dbReference>
<comment type="subcellular location">
    <subcellularLocation>
        <location evidence="1">Membrane</location>
        <topology evidence="1">Single-pass type I membrane protein</topology>
    </subcellularLocation>
</comment>
<evidence type="ECO:0000256" key="8">
    <source>
        <dbReference type="ARBA" id="ARBA00023136"/>
    </source>
</evidence>
<dbReference type="InterPro" id="IPR001304">
    <property type="entry name" value="C-type_lectin-like"/>
</dbReference>
<dbReference type="InterPro" id="IPR000742">
    <property type="entry name" value="EGF"/>
</dbReference>
<dbReference type="InterPro" id="IPR018378">
    <property type="entry name" value="C-type_lectin_CS"/>
</dbReference>
<dbReference type="PROSITE" id="PS00615">
    <property type="entry name" value="C_TYPE_LECTIN_1"/>
    <property type="match status" value="1"/>
</dbReference>
<evidence type="ECO:0000256" key="10">
    <source>
        <dbReference type="ARBA" id="ARBA00023180"/>
    </source>
</evidence>
<dbReference type="InterPro" id="IPR016186">
    <property type="entry name" value="C-type_lectin-like/link_sf"/>
</dbReference>
<keyword evidence="10" id="KW-0325">Glycoprotein</keyword>
<evidence type="ECO:0000313" key="13">
    <source>
        <dbReference type="Proteomes" id="UP001152795"/>
    </source>
</evidence>
<evidence type="ECO:0000256" key="3">
    <source>
        <dbReference type="ARBA" id="ARBA00022692"/>
    </source>
</evidence>